<reference evidence="1" key="1">
    <citation type="submission" date="2020-03" db="EMBL/GenBank/DDBJ databases">
        <title>The deep terrestrial virosphere.</title>
        <authorList>
            <person name="Holmfeldt K."/>
            <person name="Nilsson E."/>
            <person name="Simone D."/>
            <person name="Lopez-Fernandez M."/>
            <person name="Wu X."/>
            <person name="de Brujin I."/>
            <person name="Lundin D."/>
            <person name="Andersson A."/>
            <person name="Bertilsson S."/>
            <person name="Dopson M."/>
        </authorList>
    </citation>
    <scope>NUCLEOTIDE SEQUENCE</scope>
    <source>
        <strain evidence="1">TM448A02742</strain>
        <strain evidence="2">TM448B03070</strain>
    </source>
</reference>
<proteinExistence type="predicted"/>
<organism evidence="1">
    <name type="scientific">viral metagenome</name>
    <dbReference type="NCBI Taxonomy" id="1070528"/>
    <lineage>
        <taxon>unclassified sequences</taxon>
        <taxon>metagenomes</taxon>
        <taxon>organismal metagenomes</taxon>
    </lineage>
</organism>
<dbReference type="EMBL" id="MT144342">
    <property type="protein sequence ID" value="QJA52469.1"/>
    <property type="molecule type" value="Genomic_DNA"/>
</dbReference>
<dbReference type="EMBL" id="MT144989">
    <property type="protein sequence ID" value="QJI02285.1"/>
    <property type="molecule type" value="Genomic_DNA"/>
</dbReference>
<accession>A0A6H1ZYB8</accession>
<sequence length="106" mass="11839">MKTQLEKQAQALTAVGRLNLHGCTVISINSQHLTPVIDVDKPPFKLRSKAHRITEVLHGVVNQICVASYSGCLVRWVDDGMEIPAQICQTLNQYSPELISVWPKNF</sequence>
<evidence type="ECO:0000313" key="2">
    <source>
        <dbReference type="EMBL" id="QJI02285.1"/>
    </source>
</evidence>
<protein>
    <submittedName>
        <fullName evidence="1">Uncharacterized protein</fullName>
    </submittedName>
</protein>
<gene>
    <name evidence="1" type="ORF">TM448A02742_0009</name>
    <name evidence="2" type="ORF">TM448B03070_0004</name>
</gene>
<name>A0A6H1ZYB8_9ZZZZ</name>
<evidence type="ECO:0000313" key="1">
    <source>
        <dbReference type="EMBL" id="QJA52469.1"/>
    </source>
</evidence>
<dbReference type="AlphaFoldDB" id="A0A6H1ZYB8"/>